<dbReference type="Gene3D" id="3.90.550.10">
    <property type="entry name" value="Spore Coat Polysaccharide Biosynthesis Protein SpsA, Chain A"/>
    <property type="match status" value="1"/>
</dbReference>
<reference evidence="3" key="1">
    <citation type="journal article" date="2019" name="Int. J. Syst. Evol. Microbiol.">
        <title>The Global Catalogue of Microorganisms (GCM) 10K type strain sequencing project: providing services to taxonomists for standard genome sequencing and annotation.</title>
        <authorList>
            <consortium name="The Broad Institute Genomics Platform"/>
            <consortium name="The Broad Institute Genome Sequencing Center for Infectious Disease"/>
            <person name="Wu L."/>
            <person name="Ma J."/>
        </authorList>
    </citation>
    <scope>NUCLEOTIDE SEQUENCE [LARGE SCALE GENOMIC DNA]</scope>
    <source>
        <strain evidence="3">JCM 16022</strain>
    </source>
</reference>
<evidence type="ECO:0000313" key="3">
    <source>
        <dbReference type="Proteomes" id="UP001501771"/>
    </source>
</evidence>
<sequence>MANLLRRLTRRAAAEDAASSALLTVVVPAYEVEAYLAECLESILAQSHRALEVIVVDDGSTDGTGAIADRIAARDHRVRVVHQANAGLGAARNAGTLLATGDYLTFADSDDLVCPGAYALLVGTLERTGSDLAVGAVERFDGQRSFMTPLMRENHERSSYAATVEDQPLMLADVFAWNKVFRRSFWDAAGLSFPVDVRYEDQPALTRALVGATAFDVLADPVYRWRIRSDGTSISQQRGDLRDLSDRILTKRWSTATVLERASEPTRTVWFARVLPIDMWEYFRAVPGCSEEYWSLLREGVEEFWGPETVPFERTVLPWRQRMMGWLVARGLRAELEDFLAFLDRHPDGLPRRVVGGHEVVDHPVSDRPDLPEELRRP</sequence>
<proteinExistence type="predicted"/>
<dbReference type="PANTHER" id="PTHR22916">
    <property type="entry name" value="GLYCOSYLTRANSFERASE"/>
    <property type="match status" value="1"/>
</dbReference>
<feature type="domain" description="Glycosyltransferase 2-like" evidence="1">
    <location>
        <begin position="24"/>
        <end position="184"/>
    </location>
</feature>
<dbReference type="Pfam" id="PF00535">
    <property type="entry name" value="Glycos_transf_2"/>
    <property type="match status" value="1"/>
</dbReference>
<comment type="caution">
    <text evidence="2">The sequence shown here is derived from an EMBL/GenBank/DDBJ whole genome shotgun (WGS) entry which is preliminary data.</text>
</comment>
<dbReference type="Proteomes" id="UP001501771">
    <property type="component" value="Unassembled WGS sequence"/>
</dbReference>
<dbReference type="InterPro" id="IPR029044">
    <property type="entry name" value="Nucleotide-diphossugar_trans"/>
</dbReference>
<dbReference type="PANTHER" id="PTHR22916:SF3">
    <property type="entry name" value="UDP-GLCNAC:BETAGAL BETA-1,3-N-ACETYLGLUCOSAMINYLTRANSFERASE-LIKE PROTEIN 1"/>
    <property type="match status" value="1"/>
</dbReference>
<dbReference type="InterPro" id="IPR001173">
    <property type="entry name" value="Glyco_trans_2-like"/>
</dbReference>
<name>A0ABP5LNW8_9ACTN</name>
<gene>
    <name evidence="2" type="ORF">GCM10009844_27250</name>
</gene>
<organism evidence="2 3">
    <name type="scientific">Nocardioides koreensis</name>
    <dbReference type="NCBI Taxonomy" id="433651"/>
    <lineage>
        <taxon>Bacteria</taxon>
        <taxon>Bacillati</taxon>
        <taxon>Actinomycetota</taxon>
        <taxon>Actinomycetes</taxon>
        <taxon>Propionibacteriales</taxon>
        <taxon>Nocardioidaceae</taxon>
        <taxon>Nocardioides</taxon>
    </lineage>
</organism>
<dbReference type="RefSeq" id="WP_344153020.1">
    <property type="nucleotide sequence ID" value="NZ_BAAAQR010000008.1"/>
</dbReference>
<dbReference type="SUPFAM" id="SSF53448">
    <property type="entry name" value="Nucleotide-diphospho-sugar transferases"/>
    <property type="match status" value="1"/>
</dbReference>
<evidence type="ECO:0000313" key="2">
    <source>
        <dbReference type="EMBL" id="GAA2148640.1"/>
    </source>
</evidence>
<evidence type="ECO:0000259" key="1">
    <source>
        <dbReference type="Pfam" id="PF00535"/>
    </source>
</evidence>
<protein>
    <recommendedName>
        <fullName evidence="1">Glycosyltransferase 2-like domain-containing protein</fullName>
    </recommendedName>
</protein>
<dbReference type="CDD" id="cd00761">
    <property type="entry name" value="Glyco_tranf_GTA_type"/>
    <property type="match status" value="1"/>
</dbReference>
<accession>A0ABP5LNW8</accession>
<dbReference type="EMBL" id="BAAAQR010000008">
    <property type="protein sequence ID" value="GAA2148640.1"/>
    <property type="molecule type" value="Genomic_DNA"/>
</dbReference>
<keyword evidence="3" id="KW-1185">Reference proteome</keyword>